<evidence type="ECO:0000313" key="1">
    <source>
        <dbReference type="EMBL" id="KAI4865533.1"/>
    </source>
</evidence>
<sequence>MFLCPRENGRDPPPDDAHAPHLNTFSNLVEIQEELEQADEECFSWATAKHALDTSRSRNGEQLKALCLLLYCQAVVAELQRRVELDVGVKSHLVKYYRTSSTRAKTGFDLIDVTIISSRQGLSVTFQHSPAGPAECRTNPLHKTKNAAGLPAGLYHGIGDSAELALPVTQWPTDNPDRLIVMEILLEQGLIVDGRVADYGWGPTGGGGGRTEELLLQDTCLIKVAERGTPRWLTYCLGTGRREMCKARMDVRPHSVHEKRGIRKSQIM</sequence>
<dbReference type="Proteomes" id="UP001497700">
    <property type="component" value="Unassembled WGS sequence"/>
</dbReference>
<organism evidence="1 2">
    <name type="scientific">Hypoxylon rubiginosum</name>
    <dbReference type="NCBI Taxonomy" id="110542"/>
    <lineage>
        <taxon>Eukaryota</taxon>
        <taxon>Fungi</taxon>
        <taxon>Dikarya</taxon>
        <taxon>Ascomycota</taxon>
        <taxon>Pezizomycotina</taxon>
        <taxon>Sordariomycetes</taxon>
        <taxon>Xylariomycetidae</taxon>
        <taxon>Xylariales</taxon>
        <taxon>Hypoxylaceae</taxon>
        <taxon>Hypoxylon</taxon>
    </lineage>
</organism>
<gene>
    <name evidence="1" type="ORF">F4820DRAFT_447890</name>
</gene>
<proteinExistence type="predicted"/>
<evidence type="ECO:0000313" key="2">
    <source>
        <dbReference type="Proteomes" id="UP001497700"/>
    </source>
</evidence>
<protein>
    <submittedName>
        <fullName evidence="1">Uncharacterized protein</fullName>
    </submittedName>
</protein>
<comment type="caution">
    <text evidence="1">The sequence shown here is derived from an EMBL/GenBank/DDBJ whole genome shotgun (WGS) entry which is preliminary data.</text>
</comment>
<name>A0ACB9Z223_9PEZI</name>
<reference evidence="1 2" key="1">
    <citation type="journal article" date="2022" name="New Phytol.">
        <title>Ecological generalism drives hyperdiversity of secondary metabolite gene clusters in xylarialean endophytes.</title>
        <authorList>
            <person name="Franco M.E.E."/>
            <person name="Wisecaver J.H."/>
            <person name="Arnold A.E."/>
            <person name="Ju Y.M."/>
            <person name="Slot J.C."/>
            <person name="Ahrendt S."/>
            <person name="Moore L.P."/>
            <person name="Eastman K.E."/>
            <person name="Scott K."/>
            <person name="Konkel Z."/>
            <person name="Mondo S.J."/>
            <person name="Kuo A."/>
            <person name="Hayes R.D."/>
            <person name="Haridas S."/>
            <person name="Andreopoulos B."/>
            <person name="Riley R."/>
            <person name="LaButti K."/>
            <person name="Pangilinan J."/>
            <person name="Lipzen A."/>
            <person name="Amirebrahimi M."/>
            <person name="Yan J."/>
            <person name="Adam C."/>
            <person name="Keymanesh K."/>
            <person name="Ng V."/>
            <person name="Louie K."/>
            <person name="Northen T."/>
            <person name="Drula E."/>
            <person name="Henrissat B."/>
            <person name="Hsieh H.M."/>
            <person name="Youens-Clark K."/>
            <person name="Lutzoni F."/>
            <person name="Miadlikowska J."/>
            <person name="Eastwood D.C."/>
            <person name="Hamelin R.C."/>
            <person name="Grigoriev I.V."/>
            <person name="U'Ren J.M."/>
        </authorList>
    </citation>
    <scope>NUCLEOTIDE SEQUENCE [LARGE SCALE GENOMIC DNA]</scope>
    <source>
        <strain evidence="1 2">CBS 119005</strain>
    </source>
</reference>
<keyword evidence="2" id="KW-1185">Reference proteome</keyword>
<accession>A0ACB9Z223</accession>
<dbReference type="EMBL" id="MU393470">
    <property type="protein sequence ID" value="KAI4865533.1"/>
    <property type="molecule type" value="Genomic_DNA"/>
</dbReference>